<keyword evidence="3 5" id="KW-0371">Homeobox</keyword>
<comment type="subcellular location">
    <subcellularLocation>
        <location evidence="1 5 6">Nucleus</location>
    </subcellularLocation>
</comment>
<dbReference type="HOGENOM" id="CLU_049543_10_0_1"/>
<gene>
    <name evidence="9" type="ORF">CAPTEDRAFT_127720</name>
</gene>
<proteinExistence type="predicted"/>
<dbReference type="Proteomes" id="UP000014760">
    <property type="component" value="Unassembled WGS sequence"/>
</dbReference>
<dbReference type="EMBL" id="KB299468">
    <property type="protein sequence ID" value="ELU07957.1"/>
    <property type="molecule type" value="Genomic_DNA"/>
</dbReference>
<dbReference type="Gene3D" id="1.10.10.60">
    <property type="entry name" value="Homeodomain-like"/>
    <property type="match status" value="1"/>
</dbReference>
<name>R7UVH4_CAPTE</name>
<dbReference type="PROSITE" id="PS50071">
    <property type="entry name" value="HOMEOBOX_2"/>
    <property type="match status" value="1"/>
</dbReference>
<organism evidence="9">
    <name type="scientific">Capitella teleta</name>
    <name type="common">Polychaete worm</name>
    <dbReference type="NCBI Taxonomy" id="283909"/>
    <lineage>
        <taxon>Eukaryota</taxon>
        <taxon>Metazoa</taxon>
        <taxon>Spiralia</taxon>
        <taxon>Lophotrochozoa</taxon>
        <taxon>Annelida</taxon>
        <taxon>Polychaeta</taxon>
        <taxon>Sedentaria</taxon>
        <taxon>Scolecida</taxon>
        <taxon>Capitellidae</taxon>
        <taxon>Capitella</taxon>
    </lineage>
</organism>
<dbReference type="STRING" id="283909.R7UVH4"/>
<dbReference type="GO" id="GO:0003677">
    <property type="term" value="F:DNA binding"/>
    <property type="evidence" value="ECO:0007669"/>
    <property type="project" value="UniProtKB-UniRule"/>
</dbReference>
<protein>
    <recommendedName>
        <fullName evidence="8">Homeobox domain-containing protein</fullName>
    </recommendedName>
</protein>
<feature type="compositionally biased region" description="Basic residues" evidence="7">
    <location>
        <begin position="1"/>
        <end position="10"/>
    </location>
</feature>
<accession>R7UVH4</accession>
<reference evidence="9 11" key="2">
    <citation type="journal article" date="2013" name="Nature">
        <title>Insights into bilaterian evolution from three spiralian genomes.</title>
        <authorList>
            <person name="Simakov O."/>
            <person name="Marletaz F."/>
            <person name="Cho S.J."/>
            <person name="Edsinger-Gonzales E."/>
            <person name="Havlak P."/>
            <person name="Hellsten U."/>
            <person name="Kuo D.H."/>
            <person name="Larsson T."/>
            <person name="Lv J."/>
            <person name="Arendt D."/>
            <person name="Savage R."/>
            <person name="Osoegawa K."/>
            <person name="de Jong P."/>
            <person name="Grimwood J."/>
            <person name="Chapman J.A."/>
            <person name="Shapiro H."/>
            <person name="Aerts A."/>
            <person name="Otillar R.P."/>
            <person name="Terry A.Y."/>
            <person name="Boore J.L."/>
            <person name="Grigoriev I.V."/>
            <person name="Lindberg D.R."/>
            <person name="Seaver E.C."/>
            <person name="Weisblat D.A."/>
            <person name="Putnam N.H."/>
            <person name="Rokhsar D.S."/>
        </authorList>
    </citation>
    <scope>NUCLEOTIDE SEQUENCE</scope>
    <source>
        <strain evidence="9 11">I ESC-2004</strain>
    </source>
</reference>
<dbReference type="GO" id="GO:0005634">
    <property type="term" value="C:nucleus"/>
    <property type="evidence" value="ECO:0007669"/>
    <property type="project" value="UniProtKB-SubCell"/>
</dbReference>
<dbReference type="PRINTS" id="PR00024">
    <property type="entry name" value="HOMEOBOX"/>
</dbReference>
<dbReference type="InterPro" id="IPR050848">
    <property type="entry name" value="Homeobox_TF"/>
</dbReference>
<dbReference type="EnsemblMetazoa" id="CapteT127720">
    <property type="protein sequence ID" value="CapteP127720"/>
    <property type="gene ID" value="CapteG127720"/>
</dbReference>
<dbReference type="InterPro" id="IPR000047">
    <property type="entry name" value="HTH_motif"/>
</dbReference>
<feature type="DNA-binding region" description="Homeobox" evidence="5">
    <location>
        <begin position="14"/>
        <end position="67"/>
    </location>
</feature>
<dbReference type="InterPro" id="IPR001356">
    <property type="entry name" value="HD"/>
</dbReference>
<keyword evidence="4 5" id="KW-0539">Nucleus</keyword>
<dbReference type="OrthoDB" id="6159439at2759"/>
<dbReference type="AlphaFoldDB" id="R7UVH4"/>
<dbReference type="SMART" id="SM00389">
    <property type="entry name" value="HOX"/>
    <property type="match status" value="1"/>
</dbReference>
<evidence type="ECO:0000256" key="4">
    <source>
        <dbReference type="ARBA" id="ARBA00023242"/>
    </source>
</evidence>
<evidence type="ECO:0000256" key="3">
    <source>
        <dbReference type="ARBA" id="ARBA00023155"/>
    </source>
</evidence>
<keyword evidence="11" id="KW-1185">Reference proteome</keyword>
<evidence type="ECO:0000256" key="1">
    <source>
        <dbReference type="ARBA" id="ARBA00004123"/>
    </source>
</evidence>
<evidence type="ECO:0000256" key="2">
    <source>
        <dbReference type="ARBA" id="ARBA00023125"/>
    </source>
</evidence>
<evidence type="ECO:0000256" key="7">
    <source>
        <dbReference type="SAM" id="MobiDB-lite"/>
    </source>
</evidence>
<evidence type="ECO:0000256" key="6">
    <source>
        <dbReference type="RuleBase" id="RU000682"/>
    </source>
</evidence>
<dbReference type="InterPro" id="IPR009057">
    <property type="entry name" value="Homeodomain-like_sf"/>
</dbReference>
<dbReference type="SUPFAM" id="SSF46689">
    <property type="entry name" value="Homeodomain-like"/>
    <property type="match status" value="1"/>
</dbReference>
<reference evidence="10" key="3">
    <citation type="submission" date="2015-06" db="UniProtKB">
        <authorList>
            <consortium name="EnsemblMetazoa"/>
        </authorList>
    </citation>
    <scope>IDENTIFICATION</scope>
</reference>
<sequence length="91" mass="10700">PKPVGRRARKPGLDRKPRQAYSAKQLEKLETEFKSDKYLSVSKRMDLSHSLGLTETQIKTWFQNRRLVFICLHHSNRCCFLLIVEQNGRSK</sequence>
<dbReference type="CDD" id="cd00086">
    <property type="entry name" value="homeodomain"/>
    <property type="match status" value="1"/>
</dbReference>
<dbReference type="Pfam" id="PF00046">
    <property type="entry name" value="Homeodomain"/>
    <property type="match status" value="1"/>
</dbReference>
<evidence type="ECO:0000259" key="8">
    <source>
        <dbReference type="PROSITE" id="PS50071"/>
    </source>
</evidence>
<dbReference type="PANTHER" id="PTHR24333">
    <property type="entry name" value="HOMEO BOX HB9 LIKE A-RELATED"/>
    <property type="match status" value="1"/>
</dbReference>
<feature type="region of interest" description="Disordered" evidence="7">
    <location>
        <begin position="1"/>
        <end position="21"/>
    </location>
</feature>
<reference evidence="11" key="1">
    <citation type="submission" date="2012-12" db="EMBL/GenBank/DDBJ databases">
        <authorList>
            <person name="Hellsten U."/>
            <person name="Grimwood J."/>
            <person name="Chapman J.A."/>
            <person name="Shapiro H."/>
            <person name="Aerts A."/>
            <person name="Otillar R.P."/>
            <person name="Terry A.Y."/>
            <person name="Boore J.L."/>
            <person name="Simakov O."/>
            <person name="Marletaz F."/>
            <person name="Cho S.-J."/>
            <person name="Edsinger-Gonzales E."/>
            <person name="Havlak P."/>
            <person name="Kuo D.-H."/>
            <person name="Larsson T."/>
            <person name="Lv J."/>
            <person name="Arendt D."/>
            <person name="Savage R."/>
            <person name="Osoegawa K."/>
            <person name="de Jong P."/>
            <person name="Lindberg D.R."/>
            <person name="Seaver E.C."/>
            <person name="Weisblat D.A."/>
            <person name="Putnam N.H."/>
            <person name="Grigoriev I.V."/>
            <person name="Rokhsar D.S."/>
        </authorList>
    </citation>
    <scope>NUCLEOTIDE SEQUENCE</scope>
    <source>
        <strain evidence="11">I ESC-2004</strain>
    </source>
</reference>
<evidence type="ECO:0000313" key="10">
    <source>
        <dbReference type="EnsemblMetazoa" id="CapteP127720"/>
    </source>
</evidence>
<evidence type="ECO:0000256" key="5">
    <source>
        <dbReference type="PROSITE-ProRule" id="PRU00108"/>
    </source>
</evidence>
<dbReference type="EMBL" id="AMQN01006887">
    <property type="status" value="NOT_ANNOTATED_CDS"/>
    <property type="molecule type" value="Genomic_DNA"/>
</dbReference>
<feature type="domain" description="Homeobox" evidence="8">
    <location>
        <begin position="12"/>
        <end position="66"/>
    </location>
</feature>
<evidence type="ECO:0000313" key="9">
    <source>
        <dbReference type="EMBL" id="ELU07957.1"/>
    </source>
</evidence>
<keyword evidence="2 5" id="KW-0238">DNA-binding</keyword>
<evidence type="ECO:0000313" key="11">
    <source>
        <dbReference type="Proteomes" id="UP000014760"/>
    </source>
</evidence>
<dbReference type="PANTHER" id="PTHR24333:SF9">
    <property type="entry name" value="HOMEOBOX DOMAIN-CONTAINING PROTEIN"/>
    <property type="match status" value="1"/>
</dbReference>
<dbReference type="PRINTS" id="PR00031">
    <property type="entry name" value="HTHREPRESSR"/>
</dbReference>
<feature type="non-terminal residue" evidence="9">
    <location>
        <position position="1"/>
    </location>
</feature>
<dbReference type="InterPro" id="IPR020479">
    <property type="entry name" value="HD_metazoa"/>
</dbReference>